<dbReference type="Gene3D" id="3.30.70.360">
    <property type="match status" value="1"/>
</dbReference>
<dbReference type="InterPro" id="IPR002933">
    <property type="entry name" value="Peptidase_M20"/>
</dbReference>
<dbReference type="Gene3D" id="3.40.630.10">
    <property type="entry name" value="Zn peptidases"/>
    <property type="match status" value="1"/>
</dbReference>
<keyword evidence="2" id="KW-0479">Metal-binding</keyword>
<dbReference type="PANTHER" id="PTHR11014:SF169">
    <property type="entry name" value="CLAN MH, FAMILY M20, PEPTIDASE T-LIKE METALLOPEPTIDASE"/>
    <property type="match status" value="1"/>
</dbReference>
<feature type="binding site" evidence="2">
    <location>
        <position position="350"/>
    </location>
    <ligand>
        <name>Mn(2+)</name>
        <dbReference type="ChEBI" id="CHEBI:29035"/>
        <label>2</label>
    </ligand>
</feature>
<dbReference type="STRING" id="1189619.pgond44_07725"/>
<evidence type="ECO:0000313" key="5">
    <source>
        <dbReference type="Proteomes" id="UP000012317"/>
    </source>
</evidence>
<dbReference type="SUPFAM" id="SSF55031">
    <property type="entry name" value="Bacterial exopeptidase dimerisation domain"/>
    <property type="match status" value="1"/>
</dbReference>
<sequence>MILENIKLLRKELHRHPELSGHETETAERVKKFIEKYYTAKIIENIGRNGLAVIHEFSNNGPTIVIRCELDALPIEEVNDFEHRSIMDGISHKCGHDGHMAIVAGLVFWLKEQNFKNGKVILLFQPAEETGTGAPSVLNDKRFIELNPDYIFALHNIPRQPLHSIVTLNGNFSSTVQSFAIELKGKESHSAEPEQGVNPALCIAELIQKFDTLNNNDAAKEDFRLCVPIYSSMGVKSYGISAGFGEIHYTLRTKGIEKMEELKKDVDKILFEVCLKYKLPHTLKWFDYFPAVFNDGFCNQVITDVAKTYKYNIINKSIPFKFGEDFGWFSEKYKAAMFGVGAGLQSPALHQANYDFPDEIIETGMNMFKGIIEEILTHQKYKYEKQ</sequence>
<dbReference type="RefSeq" id="WP_003439355.1">
    <property type="nucleotide sequence ID" value="NZ_APLF01000006.1"/>
</dbReference>
<accession>N1WVT9</accession>
<dbReference type="PIRSF" id="PIRSF005962">
    <property type="entry name" value="Pept_M20D_amidohydro"/>
    <property type="match status" value="1"/>
</dbReference>
<organism evidence="4 5">
    <name type="scientific">Psychroflexus gondwanensis ACAM 44</name>
    <dbReference type="NCBI Taxonomy" id="1189619"/>
    <lineage>
        <taxon>Bacteria</taxon>
        <taxon>Pseudomonadati</taxon>
        <taxon>Bacteroidota</taxon>
        <taxon>Flavobacteriia</taxon>
        <taxon>Flavobacteriales</taxon>
        <taxon>Flavobacteriaceae</taxon>
        <taxon>Psychroflexus</taxon>
    </lineage>
</organism>
<keyword evidence="5" id="KW-1185">Reference proteome</keyword>
<evidence type="ECO:0000259" key="3">
    <source>
        <dbReference type="Pfam" id="PF07687"/>
    </source>
</evidence>
<feature type="binding site" evidence="2">
    <location>
        <position position="155"/>
    </location>
    <ligand>
        <name>Mn(2+)</name>
        <dbReference type="ChEBI" id="CHEBI:29035"/>
        <label>2</label>
    </ligand>
</feature>
<reference evidence="4 5" key="1">
    <citation type="journal article" date="2014" name="Genome Biol. Evol.">
        <title>Extensive gene acquisition in the extremely psychrophilic bacterial species Psychroflexus torquis and the link to sea-ice ecosystem specialism.</title>
        <authorList>
            <person name="Feng S."/>
            <person name="Powell S.M."/>
            <person name="Wilson R."/>
            <person name="Bowman J.P."/>
        </authorList>
    </citation>
    <scope>NUCLEOTIDE SEQUENCE [LARGE SCALE GENOMIC DNA]</scope>
    <source>
        <strain evidence="4 5">ACAM 44</strain>
    </source>
</reference>
<dbReference type="PATRIC" id="fig|1189619.4.peg.1589"/>
<dbReference type="Pfam" id="PF01546">
    <property type="entry name" value="Peptidase_M20"/>
    <property type="match status" value="1"/>
</dbReference>
<gene>
    <name evidence="4" type="ORF">pgond44_07725</name>
</gene>
<feature type="binding site" evidence="2">
    <location>
        <position position="96"/>
    </location>
    <ligand>
        <name>Mn(2+)</name>
        <dbReference type="ChEBI" id="CHEBI:29035"/>
        <label>2</label>
    </ligand>
</feature>
<dbReference type="InterPro" id="IPR011650">
    <property type="entry name" value="Peptidase_M20_dimer"/>
</dbReference>
<dbReference type="InterPro" id="IPR036264">
    <property type="entry name" value="Bact_exopeptidase_dim_dom"/>
</dbReference>
<feature type="domain" description="Peptidase M20 dimerisation" evidence="3">
    <location>
        <begin position="178"/>
        <end position="275"/>
    </location>
</feature>
<dbReference type="GO" id="GO:0046872">
    <property type="term" value="F:metal ion binding"/>
    <property type="evidence" value="ECO:0007669"/>
    <property type="project" value="UniProtKB-KW"/>
</dbReference>
<dbReference type="Proteomes" id="UP000012317">
    <property type="component" value="Unassembled WGS sequence"/>
</dbReference>
<protein>
    <submittedName>
        <fullName evidence="4">Amidohydrolase</fullName>
    </submittedName>
</protein>
<proteinExistence type="predicted"/>
<feature type="binding site" evidence="2">
    <location>
        <position position="94"/>
    </location>
    <ligand>
        <name>Mn(2+)</name>
        <dbReference type="ChEBI" id="CHEBI:29035"/>
        <label>2</label>
    </ligand>
</feature>
<dbReference type="GO" id="GO:0016787">
    <property type="term" value="F:hydrolase activity"/>
    <property type="evidence" value="ECO:0007669"/>
    <property type="project" value="UniProtKB-KW"/>
</dbReference>
<dbReference type="eggNOG" id="COG1473">
    <property type="taxonomic scope" value="Bacteria"/>
</dbReference>
<dbReference type="Pfam" id="PF07687">
    <property type="entry name" value="M20_dimer"/>
    <property type="match status" value="1"/>
</dbReference>
<keyword evidence="2" id="KW-0464">Manganese</keyword>
<comment type="caution">
    <text evidence="4">The sequence shown here is derived from an EMBL/GenBank/DDBJ whole genome shotgun (WGS) entry which is preliminary data.</text>
</comment>
<feature type="binding site" evidence="2">
    <location>
        <position position="129"/>
    </location>
    <ligand>
        <name>Mn(2+)</name>
        <dbReference type="ChEBI" id="CHEBI:29035"/>
        <label>2</label>
    </ligand>
</feature>
<evidence type="ECO:0000256" key="2">
    <source>
        <dbReference type="PIRSR" id="PIRSR005962-1"/>
    </source>
</evidence>
<dbReference type="SUPFAM" id="SSF53187">
    <property type="entry name" value="Zn-dependent exopeptidases"/>
    <property type="match status" value="1"/>
</dbReference>
<name>N1WVT9_9FLAO</name>
<evidence type="ECO:0000313" key="4">
    <source>
        <dbReference type="EMBL" id="EMY81322.1"/>
    </source>
</evidence>
<keyword evidence="1 4" id="KW-0378">Hydrolase</keyword>
<evidence type="ECO:0000256" key="1">
    <source>
        <dbReference type="ARBA" id="ARBA00022801"/>
    </source>
</evidence>
<dbReference type="NCBIfam" id="TIGR01891">
    <property type="entry name" value="amidohydrolases"/>
    <property type="match status" value="1"/>
</dbReference>
<dbReference type="AlphaFoldDB" id="N1WVT9"/>
<dbReference type="InterPro" id="IPR017439">
    <property type="entry name" value="Amidohydrolase"/>
</dbReference>
<comment type="cofactor">
    <cofactor evidence="2">
        <name>Mn(2+)</name>
        <dbReference type="ChEBI" id="CHEBI:29035"/>
    </cofactor>
    <text evidence="2">The Mn(2+) ion enhances activity.</text>
</comment>
<dbReference type="PANTHER" id="PTHR11014">
    <property type="entry name" value="PEPTIDASE M20 FAMILY MEMBER"/>
    <property type="match status" value="1"/>
</dbReference>
<dbReference type="EMBL" id="APLF01000006">
    <property type="protein sequence ID" value="EMY81322.1"/>
    <property type="molecule type" value="Genomic_DNA"/>
</dbReference>